<keyword evidence="14" id="KW-1185">Reference proteome</keyword>
<keyword evidence="5" id="KW-0677">Repeat</keyword>
<dbReference type="SMART" id="SM00181">
    <property type="entry name" value="EGF"/>
    <property type="match status" value="3"/>
</dbReference>
<keyword evidence="8" id="KW-0325">Glycoprotein</keyword>
<feature type="disulfide bond" evidence="10">
    <location>
        <begin position="75"/>
        <end position="84"/>
    </location>
</feature>
<dbReference type="PROSITE" id="PS01248">
    <property type="entry name" value="EGF_LAM_1"/>
    <property type="match status" value="2"/>
</dbReference>
<dbReference type="SUPFAM" id="SSF57196">
    <property type="entry name" value="EGF/Laminin"/>
    <property type="match status" value="5"/>
</dbReference>
<keyword evidence="7 10" id="KW-1015">Disulfide bond</keyword>
<dbReference type="SMART" id="SM00180">
    <property type="entry name" value="EGF_Lam"/>
    <property type="match status" value="5"/>
</dbReference>
<gene>
    <name evidence="13" type="primary">LanA_8</name>
    <name evidence="13" type="ORF">AVEN_233069_1</name>
</gene>
<dbReference type="PROSITE" id="PS00022">
    <property type="entry name" value="EGF_1"/>
    <property type="match status" value="1"/>
</dbReference>
<dbReference type="Gene3D" id="2.10.25.10">
    <property type="entry name" value="Laminin"/>
    <property type="match status" value="5"/>
</dbReference>
<evidence type="ECO:0000256" key="8">
    <source>
        <dbReference type="ARBA" id="ARBA00023180"/>
    </source>
</evidence>
<dbReference type="EMBL" id="BGPR01013307">
    <property type="protein sequence ID" value="GBN60079.1"/>
    <property type="molecule type" value="Genomic_DNA"/>
</dbReference>
<keyword evidence="3" id="KW-0272">Extracellular matrix</keyword>
<dbReference type="AlphaFoldDB" id="A0A4Y2Q931"/>
<feature type="domain" description="Laminin EGF-like" evidence="12">
    <location>
        <begin position="54"/>
        <end position="99"/>
    </location>
</feature>
<feature type="disulfide bond" evidence="10">
    <location>
        <begin position="100"/>
        <end position="112"/>
    </location>
</feature>
<dbReference type="CDD" id="cd00055">
    <property type="entry name" value="EGF_Lam"/>
    <property type="match status" value="4"/>
</dbReference>
<dbReference type="FunFam" id="2.10.25.10:FF:000034">
    <property type="entry name" value="Laminin subunit alpha 3"/>
    <property type="match status" value="3"/>
</dbReference>
<evidence type="ECO:0000256" key="3">
    <source>
        <dbReference type="ARBA" id="ARBA00022530"/>
    </source>
</evidence>
<feature type="signal peptide" evidence="11">
    <location>
        <begin position="1"/>
        <end position="22"/>
    </location>
</feature>
<evidence type="ECO:0000256" key="2">
    <source>
        <dbReference type="ARBA" id="ARBA00022525"/>
    </source>
</evidence>
<keyword evidence="2" id="KW-0964">Secreted</keyword>
<comment type="subcellular location">
    <subcellularLocation>
        <location evidence="1">Secreted</location>
        <location evidence="1">Extracellular space</location>
        <location evidence="1">Extracellular matrix</location>
        <location evidence="1">Basement membrane</location>
    </subcellularLocation>
</comment>
<dbReference type="GO" id="GO:0009888">
    <property type="term" value="P:tissue development"/>
    <property type="evidence" value="ECO:0007669"/>
    <property type="project" value="TreeGrafter"/>
</dbReference>
<dbReference type="PROSITE" id="PS50027">
    <property type="entry name" value="EGF_LAM_2"/>
    <property type="match status" value="3"/>
</dbReference>
<feature type="disulfide bond" evidence="10">
    <location>
        <begin position="56"/>
        <end position="73"/>
    </location>
</feature>
<organism evidence="13 14">
    <name type="scientific">Araneus ventricosus</name>
    <name type="common">Orbweaver spider</name>
    <name type="synonym">Epeira ventricosa</name>
    <dbReference type="NCBI Taxonomy" id="182803"/>
    <lineage>
        <taxon>Eukaryota</taxon>
        <taxon>Metazoa</taxon>
        <taxon>Ecdysozoa</taxon>
        <taxon>Arthropoda</taxon>
        <taxon>Chelicerata</taxon>
        <taxon>Arachnida</taxon>
        <taxon>Araneae</taxon>
        <taxon>Araneomorphae</taxon>
        <taxon>Entelegynae</taxon>
        <taxon>Araneoidea</taxon>
        <taxon>Araneidae</taxon>
        <taxon>Araneus</taxon>
    </lineage>
</organism>
<evidence type="ECO:0000313" key="13">
    <source>
        <dbReference type="EMBL" id="GBN60079.1"/>
    </source>
</evidence>
<feature type="domain" description="Laminin EGF-like" evidence="12">
    <location>
        <begin position="245"/>
        <end position="297"/>
    </location>
</feature>
<evidence type="ECO:0000313" key="14">
    <source>
        <dbReference type="Proteomes" id="UP000499080"/>
    </source>
</evidence>
<feature type="disulfide bond" evidence="10">
    <location>
        <begin position="54"/>
        <end position="66"/>
    </location>
</feature>
<evidence type="ECO:0000256" key="11">
    <source>
        <dbReference type="SAM" id="SignalP"/>
    </source>
</evidence>
<feature type="disulfide bond" evidence="10">
    <location>
        <begin position="120"/>
        <end position="129"/>
    </location>
</feature>
<dbReference type="PANTHER" id="PTHR10574">
    <property type="entry name" value="NETRIN/LAMININ-RELATED"/>
    <property type="match status" value="1"/>
</dbReference>
<keyword evidence="9 10" id="KW-0424">Laminin EGF-like domain</keyword>
<name>A0A4Y2Q931_ARAVE</name>
<keyword evidence="4 11" id="KW-0732">Signal</keyword>
<dbReference type="InterPro" id="IPR050440">
    <property type="entry name" value="Laminin/Netrin_ECM"/>
</dbReference>
<evidence type="ECO:0000256" key="4">
    <source>
        <dbReference type="ARBA" id="ARBA00022729"/>
    </source>
</evidence>
<evidence type="ECO:0000259" key="12">
    <source>
        <dbReference type="PROSITE" id="PS50027"/>
    </source>
</evidence>
<proteinExistence type="predicted"/>
<accession>A0A4Y2Q931</accession>
<dbReference type="FunFam" id="2.10.25.10:FF:000090">
    <property type="entry name" value="laminin subunit alpha"/>
    <property type="match status" value="1"/>
</dbReference>
<keyword evidence="6" id="KW-0084">Basement membrane</keyword>
<dbReference type="InterPro" id="IPR000742">
    <property type="entry name" value="EGF"/>
</dbReference>
<dbReference type="OrthoDB" id="6415390at2759"/>
<evidence type="ECO:0000256" key="9">
    <source>
        <dbReference type="ARBA" id="ARBA00023292"/>
    </source>
</evidence>
<evidence type="ECO:0000256" key="10">
    <source>
        <dbReference type="PROSITE-ProRule" id="PRU00460"/>
    </source>
</evidence>
<dbReference type="Pfam" id="PF00053">
    <property type="entry name" value="EGF_laminin"/>
    <property type="match status" value="5"/>
</dbReference>
<comment type="caution">
    <text evidence="10">Lacks conserved residue(s) required for the propagation of feature annotation.</text>
</comment>
<evidence type="ECO:0000256" key="1">
    <source>
        <dbReference type="ARBA" id="ARBA00004302"/>
    </source>
</evidence>
<dbReference type="GO" id="GO:0005604">
    <property type="term" value="C:basement membrane"/>
    <property type="evidence" value="ECO:0007669"/>
    <property type="project" value="UniProtKB-SubCell"/>
</dbReference>
<evidence type="ECO:0000256" key="5">
    <source>
        <dbReference type="ARBA" id="ARBA00022737"/>
    </source>
</evidence>
<dbReference type="PRINTS" id="PR00011">
    <property type="entry name" value="EGFLAMININ"/>
</dbReference>
<dbReference type="GO" id="GO:0009887">
    <property type="term" value="P:animal organ morphogenesis"/>
    <property type="evidence" value="ECO:0007669"/>
    <property type="project" value="TreeGrafter"/>
</dbReference>
<dbReference type="FunFam" id="2.10.25.10:FF:000388">
    <property type="entry name" value="Laminin subunit alpha"/>
    <property type="match status" value="1"/>
</dbReference>
<reference evidence="13 14" key="1">
    <citation type="journal article" date="2019" name="Sci. Rep.">
        <title>Orb-weaving spider Araneus ventricosus genome elucidates the spidroin gene catalogue.</title>
        <authorList>
            <person name="Kono N."/>
            <person name="Nakamura H."/>
            <person name="Ohtoshi R."/>
            <person name="Moran D.A.P."/>
            <person name="Shinohara A."/>
            <person name="Yoshida Y."/>
            <person name="Fujiwara M."/>
            <person name="Mori M."/>
            <person name="Tomita M."/>
            <person name="Arakawa K."/>
        </authorList>
    </citation>
    <scope>NUCLEOTIDE SEQUENCE [LARGE SCALE GENOMIC DNA]</scope>
</reference>
<feature type="domain" description="Laminin EGF-like" evidence="12">
    <location>
        <begin position="100"/>
        <end position="149"/>
    </location>
</feature>
<dbReference type="InterPro" id="IPR002049">
    <property type="entry name" value="LE_dom"/>
</dbReference>
<dbReference type="Proteomes" id="UP000499080">
    <property type="component" value="Unassembled WGS sequence"/>
</dbReference>
<dbReference type="GO" id="GO:0007409">
    <property type="term" value="P:axonogenesis"/>
    <property type="evidence" value="ECO:0007669"/>
    <property type="project" value="TreeGrafter"/>
</dbReference>
<comment type="caution">
    <text evidence="13">The sequence shown here is derived from an EMBL/GenBank/DDBJ whole genome shotgun (WGS) entry which is preliminary data.</text>
</comment>
<evidence type="ECO:0000256" key="6">
    <source>
        <dbReference type="ARBA" id="ARBA00022869"/>
    </source>
</evidence>
<sequence>MRALFGLLYLWGGLHKSSHTNAEDFWATDGSSIEILRNTISGFIFLIRCLRLDCSCDPTGCLEEICDNVTGKCLCKPGYAGPSCDRCAPGYFGYPVCQECNCHESGSRNNICDASGRCQCLPNYSGLKCDQCSPGSYNFPECNFCNCEPVGSIGVSCSNEGECVCRPNFDTQKCDVCKEGFYNYPYCEECNCNPAGVLPTFLGCGSATSGRLCECKERVTGRICNECKPLYWNLKISNPLGCEDCNCYSGGTVSGIAVCARSDGQCQCKPNVGSRECSQCIDGTYQLDDNDLFGCKGRCFLETLVS</sequence>
<dbReference type="PANTHER" id="PTHR10574:SF440">
    <property type="entry name" value="LAMININ EGF-LIKE DOMAIN-CONTAINING PROTEIN"/>
    <property type="match status" value="1"/>
</dbReference>
<protein>
    <submittedName>
        <fullName evidence="13">Laminin subunit alpha</fullName>
    </submittedName>
</protein>
<feature type="disulfide bond" evidence="10">
    <location>
        <begin position="268"/>
        <end position="277"/>
    </location>
</feature>
<feature type="chain" id="PRO_5021414237" evidence="11">
    <location>
        <begin position="23"/>
        <end position="306"/>
    </location>
</feature>
<evidence type="ECO:0000256" key="7">
    <source>
        <dbReference type="ARBA" id="ARBA00023157"/>
    </source>
</evidence>